<name>A0A839DPJ3_9PSEU</name>
<dbReference type="EMBL" id="JACGWZ010000001">
    <property type="protein sequence ID" value="MBA8822910.1"/>
    <property type="molecule type" value="Genomic_DNA"/>
</dbReference>
<dbReference type="AlphaFoldDB" id="A0A839DPJ3"/>
<keyword evidence="2" id="KW-1185">Reference proteome</keyword>
<comment type="caution">
    <text evidence="1">The sequence shown here is derived from an EMBL/GenBank/DDBJ whole genome shotgun (WGS) entry which is preliminary data.</text>
</comment>
<dbReference type="RefSeq" id="WP_182542246.1">
    <property type="nucleotide sequence ID" value="NZ_JACGWZ010000001.1"/>
</dbReference>
<organism evidence="1 2">
    <name type="scientific">Halosaccharopolyspora lacisalsi</name>
    <dbReference type="NCBI Taxonomy" id="1000566"/>
    <lineage>
        <taxon>Bacteria</taxon>
        <taxon>Bacillati</taxon>
        <taxon>Actinomycetota</taxon>
        <taxon>Actinomycetes</taxon>
        <taxon>Pseudonocardiales</taxon>
        <taxon>Pseudonocardiaceae</taxon>
        <taxon>Halosaccharopolyspora</taxon>
    </lineage>
</organism>
<reference evidence="1 2" key="1">
    <citation type="submission" date="2020-07" db="EMBL/GenBank/DDBJ databases">
        <title>Sequencing the genomes of 1000 actinobacteria strains.</title>
        <authorList>
            <person name="Klenk H.-P."/>
        </authorList>
    </citation>
    <scope>NUCLEOTIDE SEQUENCE [LARGE SCALE GENOMIC DNA]</scope>
    <source>
        <strain evidence="1 2">DSM 45975</strain>
    </source>
</reference>
<gene>
    <name evidence="1" type="ORF">FHX42_000239</name>
</gene>
<accession>A0A839DPJ3</accession>
<protein>
    <submittedName>
        <fullName evidence="1">Uncharacterized protein</fullName>
    </submittedName>
</protein>
<dbReference type="Proteomes" id="UP000569329">
    <property type="component" value="Unassembled WGS sequence"/>
</dbReference>
<sequence>MTSSVESRSSADAGLRALVTRGFQFMQSHDDSGEIAALIGVRGHDNVIDVLRLEGEDSAAAMRMPADEENVLAPASTTWRYTGNAHEAIEELLDLPDDRTPGSLLVAAKY</sequence>
<proteinExistence type="predicted"/>
<evidence type="ECO:0000313" key="2">
    <source>
        <dbReference type="Proteomes" id="UP000569329"/>
    </source>
</evidence>
<evidence type="ECO:0000313" key="1">
    <source>
        <dbReference type="EMBL" id="MBA8822910.1"/>
    </source>
</evidence>